<reference evidence="1 2" key="1">
    <citation type="submission" date="2023-07" db="EMBL/GenBank/DDBJ databases">
        <authorList>
            <person name="Girao M."/>
            <person name="Carvalho M.F."/>
        </authorList>
    </citation>
    <scope>NUCLEOTIDE SEQUENCE [LARGE SCALE GENOMIC DNA]</scope>
    <source>
        <strain evidence="1 2">66/93</strain>
    </source>
</reference>
<name>A0ABU7KM14_9ACTN</name>
<accession>A0ABU7KM14</accession>
<organism evidence="1 2">
    <name type="scientific">Nocardiopsis tropica</name>
    <dbReference type="NCBI Taxonomy" id="109330"/>
    <lineage>
        <taxon>Bacteria</taxon>
        <taxon>Bacillati</taxon>
        <taxon>Actinomycetota</taxon>
        <taxon>Actinomycetes</taxon>
        <taxon>Streptosporangiales</taxon>
        <taxon>Nocardiopsidaceae</taxon>
        <taxon>Nocardiopsis</taxon>
    </lineage>
</organism>
<evidence type="ECO:0000313" key="2">
    <source>
        <dbReference type="Proteomes" id="UP001348641"/>
    </source>
</evidence>
<dbReference type="Proteomes" id="UP001348641">
    <property type="component" value="Unassembled WGS sequence"/>
</dbReference>
<comment type="caution">
    <text evidence="1">The sequence shown here is derived from an EMBL/GenBank/DDBJ whole genome shotgun (WGS) entry which is preliminary data.</text>
</comment>
<dbReference type="RefSeq" id="WP_330157560.1">
    <property type="nucleotide sequence ID" value="NZ_BAAAJA010000059.1"/>
</dbReference>
<gene>
    <name evidence="1" type="ORF">Q8A49_07485</name>
</gene>
<sequence length="126" mass="14084">MTDQQDAPTRDDFTDAALAALDSIWQAWMPIHTAVAGVRRGPLGQAVRRRAAVLAARRAHREDGYRDPYVDGRPPSGCALCGLPENYHGNVYTRPIGFHTYTAPTTPDILRRMRARRAARLTRSTR</sequence>
<protein>
    <submittedName>
        <fullName evidence="1">Uncharacterized protein</fullName>
    </submittedName>
</protein>
<dbReference type="EMBL" id="JAUUCC010000013">
    <property type="protein sequence ID" value="MEE2050335.1"/>
    <property type="molecule type" value="Genomic_DNA"/>
</dbReference>
<evidence type="ECO:0000313" key="1">
    <source>
        <dbReference type="EMBL" id="MEE2050335.1"/>
    </source>
</evidence>
<proteinExistence type="predicted"/>